<proteinExistence type="predicted"/>
<dbReference type="RefSeq" id="WP_218631972.1">
    <property type="nucleotide sequence ID" value="NZ_JAHVAH010000001.1"/>
</dbReference>
<comment type="caution">
    <text evidence="1">The sequence shown here is derived from an EMBL/GenBank/DDBJ whole genome shotgun (WGS) entry which is preliminary data.</text>
</comment>
<dbReference type="Proteomes" id="UP000698028">
    <property type="component" value="Unassembled WGS sequence"/>
</dbReference>
<dbReference type="PIRSF" id="PIRSF031796">
    <property type="entry name" value="UPC031796"/>
    <property type="match status" value="1"/>
</dbReference>
<evidence type="ECO:0000313" key="2">
    <source>
        <dbReference type="Proteomes" id="UP000698028"/>
    </source>
</evidence>
<gene>
    <name evidence="1" type="ORF">KTQ36_01285</name>
</gene>
<protein>
    <submittedName>
        <fullName evidence="1">MmcB family DNA repair protein</fullName>
    </submittedName>
</protein>
<organism evidence="1 2">
    <name type="scientific">Sphingomicrobium clamense</name>
    <dbReference type="NCBI Taxonomy" id="2851013"/>
    <lineage>
        <taxon>Bacteria</taxon>
        <taxon>Pseudomonadati</taxon>
        <taxon>Pseudomonadota</taxon>
        <taxon>Alphaproteobacteria</taxon>
        <taxon>Sphingomonadales</taxon>
        <taxon>Sphingomonadaceae</taxon>
        <taxon>Sphingomicrobium</taxon>
    </lineage>
</organism>
<accession>A0ABS6V309</accession>
<sequence>MTQCLDDSPPIALDVARGVTRLLARSATYVMCEVPLPNHRRADLMGLEKKGGIVIVEIKVSKADLTSDAKWRDYLDYCDRFYWAVPPDLAAICDSEDYLPERAGLIVADRYDAAIAREATEIKLAAARRKAETLRLARRGALRLASQLDPALGEGH</sequence>
<keyword evidence="2" id="KW-1185">Reference proteome</keyword>
<dbReference type="EMBL" id="JAHVAH010000001">
    <property type="protein sequence ID" value="MBW0143926.1"/>
    <property type="molecule type" value="Genomic_DNA"/>
</dbReference>
<name>A0ABS6V309_9SPHN</name>
<evidence type="ECO:0000313" key="1">
    <source>
        <dbReference type="EMBL" id="MBW0143926.1"/>
    </source>
</evidence>
<dbReference type="InterPro" id="IPR009394">
    <property type="entry name" value="MmcB-like"/>
</dbReference>
<reference evidence="1 2" key="1">
    <citation type="submission" date="2021-07" db="EMBL/GenBank/DDBJ databases">
        <title>The draft genome sequence of Sphingomicrobium sp. B8.</title>
        <authorList>
            <person name="Mu L."/>
        </authorList>
    </citation>
    <scope>NUCLEOTIDE SEQUENCE [LARGE SCALE GENOMIC DNA]</scope>
    <source>
        <strain evidence="1 2">B8</strain>
    </source>
</reference>
<dbReference type="Pfam" id="PF06319">
    <property type="entry name" value="MmcB-like"/>
    <property type="match status" value="1"/>
</dbReference>